<dbReference type="Proteomes" id="UP001164705">
    <property type="component" value="Chromosome"/>
</dbReference>
<feature type="signal peptide" evidence="2">
    <location>
        <begin position="1"/>
        <end position="15"/>
    </location>
</feature>
<dbReference type="RefSeq" id="WP_267676770.1">
    <property type="nucleotide sequence ID" value="NZ_CP113088.1"/>
</dbReference>
<proteinExistence type="inferred from homology"/>
<feature type="domain" description="NADH:ubiquinone oxidoreductase intermediate-associated protein 30" evidence="3">
    <location>
        <begin position="21"/>
        <end position="171"/>
    </location>
</feature>
<sequence>MKSLALLLLIITAMATTTTIFDFTKDSNISNWRIVDDVVMGGRSNGVFHINQDGHAVFSGTVSPENNGGFSSVRYDTKAINVSNHTKVCIKLKGDGKPYQFRVKANDRQRYSYITTFKTSGEWEIITLDLKDLYPAFRGRTLEYPNFDKEFIEEIAFLFGNKKAEAFELLIDKIEIR</sequence>
<dbReference type="PANTHER" id="PTHR13194">
    <property type="entry name" value="COMPLEX I INTERMEDIATE-ASSOCIATED PROTEIN 30"/>
    <property type="match status" value="1"/>
</dbReference>
<dbReference type="Pfam" id="PF08547">
    <property type="entry name" value="CIA30"/>
    <property type="match status" value="1"/>
</dbReference>
<evidence type="ECO:0000256" key="1">
    <source>
        <dbReference type="ARBA" id="ARBA00007884"/>
    </source>
</evidence>
<evidence type="ECO:0000313" key="4">
    <source>
        <dbReference type="EMBL" id="WAC02175.1"/>
    </source>
</evidence>
<protein>
    <submittedName>
        <fullName evidence="4">CIA30 family protein</fullName>
    </submittedName>
</protein>
<comment type="similarity">
    <text evidence="1">Belongs to the CIA30 family.</text>
</comment>
<dbReference type="AlphaFoldDB" id="A0A9E8MXN8"/>
<keyword evidence="2" id="KW-0732">Signal</keyword>
<accession>A0A9E8MXN8</accession>
<dbReference type="PANTHER" id="PTHR13194:SF19">
    <property type="entry name" value="NAD(P)-BINDING ROSSMANN-FOLD SUPERFAMILY PROTEIN"/>
    <property type="match status" value="1"/>
</dbReference>
<organism evidence="4 5">
    <name type="scientific">Lacinutrix neustonica</name>
    <dbReference type="NCBI Taxonomy" id="2980107"/>
    <lineage>
        <taxon>Bacteria</taxon>
        <taxon>Pseudomonadati</taxon>
        <taxon>Bacteroidota</taxon>
        <taxon>Flavobacteriia</taxon>
        <taxon>Flavobacteriales</taxon>
        <taxon>Flavobacteriaceae</taxon>
        <taxon>Lacinutrix</taxon>
    </lineage>
</organism>
<dbReference type="KEGG" id="lnu:N7U66_20785"/>
<dbReference type="EMBL" id="CP113088">
    <property type="protein sequence ID" value="WAC02175.1"/>
    <property type="molecule type" value="Genomic_DNA"/>
</dbReference>
<evidence type="ECO:0000259" key="3">
    <source>
        <dbReference type="Pfam" id="PF08547"/>
    </source>
</evidence>
<dbReference type="InterPro" id="IPR039131">
    <property type="entry name" value="NDUFAF1"/>
</dbReference>
<dbReference type="InterPro" id="IPR013857">
    <property type="entry name" value="NADH-UbQ_OxRdtase-assoc_prot30"/>
</dbReference>
<evidence type="ECO:0000313" key="5">
    <source>
        <dbReference type="Proteomes" id="UP001164705"/>
    </source>
</evidence>
<name>A0A9E8MXN8_9FLAO</name>
<feature type="chain" id="PRO_5039196165" evidence="2">
    <location>
        <begin position="16"/>
        <end position="177"/>
    </location>
</feature>
<evidence type="ECO:0000256" key="2">
    <source>
        <dbReference type="SAM" id="SignalP"/>
    </source>
</evidence>
<gene>
    <name evidence="4" type="ORF">N7U66_20785</name>
</gene>
<keyword evidence="5" id="KW-1185">Reference proteome</keyword>
<dbReference type="SUPFAM" id="SSF49785">
    <property type="entry name" value="Galactose-binding domain-like"/>
    <property type="match status" value="1"/>
</dbReference>
<reference evidence="4" key="1">
    <citation type="submission" date="2022-11" db="EMBL/GenBank/DDBJ databases">
        <title>Lacinutrix neustonica HL-RS19T sp. nov., isolated from the surface microlayer sample of brackish Lake Shihwa.</title>
        <authorList>
            <person name="Choi J.Y."/>
            <person name="Hwang C.Y."/>
        </authorList>
    </citation>
    <scope>NUCLEOTIDE SEQUENCE</scope>
    <source>
        <strain evidence="4">HL-RS19</strain>
    </source>
</reference>
<dbReference type="InterPro" id="IPR008979">
    <property type="entry name" value="Galactose-bd-like_sf"/>
</dbReference>